<dbReference type="Proteomes" id="UP000006659">
    <property type="component" value="Chromosome"/>
</dbReference>
<proteinExistence type="predicted"/>
<dbReference type="HOGENOM" id="CLU_2568076_0_0_11"/>
<name>G0HAA0_CORVD</name>
<evidence type="ECO:0000313" key="2">
    <source>
        <dbReference type="Proteomes" id="UP000006659"/>
    </source>
</evidence>
<dbReference type="EMBL" id="CP002917">
    <property type="protein sequence ID" value="AEK36116.1"/>
    <property type="molecule type" value="Genomic_DNA"/>
</dbReference>
<accession>G0HAA0</accession>
<evidence type="ECO:0000313" key="1">
    <source>
        <dbReference type="EMBL" id="AEK36116.1"/>
    </source>
</evidence>
<protein>
    <submittedName>
        <fullName evidence="1">Uncharacterized protein</fullName>
    </submittedName>
</protein>
<reference evidence="1 2" key="1">
    <citation type="journal article" date="2011" name="BMC Genomics">
        <title>Complete genome sequence of Corynebacterium variabile DSM 44702 isolated from the surface of smear-ripened cheeses and insights into cheese ripening and flavor generation.</title>
        <authorList>
            <person name="Schroeder J."/>
            <person name="Maus I."/>
            <person name="Trost E."/>
            <person name="Tauch A."/>
        </authorList>
    </citation>
    <scope>NUCLEOTIDE SEQUENCE [LARGE SCALE GENOMIC DNA]</scope>
    <source>
        <strain evidence="2">DSM 44702 / JCM 12073 / NCIMB 30131</strain>
    </source>
</reference>
<dbReference type="KEGG" id="cva:CVAR_0763"/>
<dbReference type="AlphaFoldDB" id="G0HAA0"/>
<organism evidence="1 2">
    <name type="scientific">Corynebacterium variabile (strain DSM 44702 / CIP 107183 / JCM 12073 / NCIMB 30131)</name>
    <name type="common">Corynebacterium mooreparkense</name>
    <dbReference type="NCBI Taxonomy" id="858619"/>
    <lineage>
        <taxon>Bacteria</taxon>
        <taxon>Bacillati</taxon>
        <taxon>Actinomycetota</taxon>
        <taxon>Actinomycetes</taxon>
        <taxon>Mycobacteriales</taxon>
        <taxon>Corynebacteriaceae</taxon>
        <taxon>Corynebacterium</taxon>
    </lineage>
</organism>
<gene>
    <name evidence="1" type="ordered locus">CVAR_0763</name>
</gene>
<sequence length="81" mass="9184">MTMSEENQTIKDAARARILEQLRQDGWPEPQTEEEFRYAALAHRVLAQGKPAPGLTEEEAMRIAIEETKLSRAERDAKSST</sequence>